<comment type="caution">
    <text evidence="2">The sequence shown here is derived from an EMBL/GenBank/DDBJ whole genome shotgun (WGS) entry which is preliminary data.</text>
</comment>
<dbReference type="Gene3D" id="1.10.1130.10">
    <property type="entry name" value="Flavocytochrome C3, Chain A"/>
    <property type="match status" value="1"/>
</dbReference>
<accession>A0A550JBD1</accession>
<dbReference type="SUPFAM" id="SSF48695">
    <property type="entry name" value="Multiheme cytochromes"/>
    <property type="match status" value="1"/>
</dbReference>
<dbReference type="OrthoDB" id="9799493at2"/>
<name>A0A550JBD1_9BACT</name>
<sequence length="73" mass="8294">MKTIVLFLLLTLASTACVDRIPPLSPRRTNTEAHRQATDNPSCRECHDVTRLRHHRPTDNCLECHKLSFGGIQ</sequence>
<dbReference type="AlphaFoldDB" id="A0A550JBD1"/>
<evidence type="ECO:0000313" key="2">
    <source>
        <dbReference type="EMBL" id="TRO80555.1"/>
    </source>
</evidence>
<gene>
    <name evidence="2" type="ORF">FL622_10685</name>
</gene>
<dbReference type="Proteomes" id="UP000317155">
    <property type="component" value="Unassembled WGS sequence"/>
</dbReference>
<keyword evidence="1" id="KW-0732">Signal</keyword>
<dbReference type="PROSITE" id="PS51257">
    <property type="entry name" value="PROKAR_LIPOPROTEIN"/>
    <property type="match status" value="1"/>
</dbReference>
<reference evidence="2 3" key="1">
    <citation type="submission" date="2019-07" db="EMBL/GenBank/DDBJ databases">
        <title>Insights of Desulfuromonas acetexigens electromicrobiology.</title>
        <authorList>
            <person name="Katuri K."/>
            <person name="Sapireddy V."/>
            <person name="Shaw D.R."/>
            <person name="Saikaly P."/>
        </authorList>
    </citation>
    <scope>NUCLEOTIDE SEQUENCE [LARGE SCALE GENOMIC DNA]</scope>
    <source>
        <strain evidence="2 3">2873</strain>
    </source>
</reference>
<evidence type="ECO:0000256" key="1">
    <source>
        <dbReference type="SAM" id="SignalP"/>
    </source>
</evidence>
<dbReference type="RefSeq" id="WP_092058114.1">
    <property type="nucleotide sequence ID" value="NZ_FOJJ01000039.1"/>
</dbReference>
<dbReference type="InterPro" id="IPR036280">
    <property type="entry name" value="Multihaem_cyt_sf"/>
</dbReference>
<protein>
    <recommendedName>
        <fullName evidence="4">Cytochrome c3 family protein</fullName>
    </recommendedName>
</protein>
<proteinExistence type="predicted"/>
<feature type="signal peptide" evidence="1">
    <location>
        <begin position="1"/>
        <end position="18"/>
    </location>
</feature>
<organism evidence="2 3">
    <name type="scientific">Trichloromonas acetexigens</name>
    <dbReference type="NCBI Taxonomy" id="38815"/>
    <lineage>
        <taxon>Bacteria</taxon>
        <taxon>Pseudomonadati</taxon>
        <taxon>Thermodesulfobacteriota</taxon>
        <taxon>Desulfuromonadia</taxon>
        <taxon>Desulfuromonadales</taxon>
        <taxon>Trichloromonadaceae</taxon>
        <taxon>Trichloromonas</taxon>
    </lineage>
</organism>
<dbReference type="EMBL" id="VJVV01000007">
    <property type="protein sequence ID" value="TRO80555.1"/>
    <property type="molecule type" value="Genomic_DNA"/>
</dbReference>
<evidence type="ECO:0000313" key="3">
    <source>
        <dbReference type="Proteomes" id="UP000317155"/>
    </source>
</evidence>
<feature type="chain" id="PRO_5021817279" description="Cytochrome c3 family protein" evidence="1">
    <location>
        <begin position="19"/>
        <end position="73"/>
    </location>
</feature>
<keyword evidence="3" id="KW-1185">Reference proteome</keyword>
<evidence type="ECO:0008006" key="4">
    <source>
        <dbReference type="Google" id="ProtNLM"/>
    </source>
</evidence>